<evidence type="ECO:0000256" key="7">
    <source>
        <dbReference type="ARBA" id="ARBA00022777"/>
    </source>
</evidence>
<keyword evidence="2 13" id="KW-0723">Serine/threonine-protein kinase</keyword>
<sequence>MGVPKSYGVERMAQPSDFLSDSKTRSQTTVAILGITAKLVTIGSILGSFLLALAGFALYRVYSYDTIEKENQARIEKFLEDYRALKPTRYSYADVKRITNQLTEKIGQGAYGTVFKGKLSNEIHVAVKILNSSKSNGEEFINEVGTMGRIHHVNVVRLVGFCADGFRRALIYEFLPNNSLDKFICSVDSSHFLGWDKLQDIALSIAKGIEYLHQGCDQRILHFDIKPHNILLDHSFNPKISDFGLAKLCSKDQSAMSMTTARGTMGYIAPEVFSRNFGNVSYKSDVYSFGIMLLEMVGGRNNVNVTVTTSEIYFPEWIYNLLEQKEDLRVFVENNGDAKIAKILAIVGLWCIQWHPVDRPSMKVVVQMLEGEGNKLTMPPNPFASTGPTTINAGMPTRRLIKPRVRSHPRIRLSTCNLGVYLDYNHCIFKE</sequence>
<evidence type="ECO:0000256" key="14">
    <source>
        <dbReference type="SAM" id="Phobius"/>
    </source>
</evidence>
<dbReference type="GO" id="GO:0004674">
    <property type="term" value="F:protein serine/threonine kinase activity"/>
    <property type="evidence" value="ECO:0007669"/>
    <property type="project" value="UniProtKB-KW"/>
</dbReference>
<dbReference type="PROSITE" id="PS00107">
    <property type="entry name" value="PROTEIN_KINASE_ATP"/>
    <property type="match status" value="1"/>
</dbReference>
<dbReference type="PROSITE" id="PS50011">
    <property type="entry name" value="PROTEIN_KINASE_DOM"/>
    <property type="match status" value="1"/>
</dbReference>
<keyword evidence="8 12" id="KW-0067">ATP-binding</keyword>
<reference evidence="16" key="1">
    <citation type="submission" date="2018-02" db="EMBL/GenBank/DDBJ databases">
        <authorList>
            <person name="Cohen D.B."/>
            <person name="Kent A.D."/>
        </authorList>
    </citation>
    <scope>NUCLEOTIDE SEQUENCE</scope>
</reference>
<evidence type="ECO:0000256" key="6">
    <source>
        <dbReference type="ARBA" id="ARBA00022741"/>
    </source>
</evidence>
<dbReference type="SUPFAM" id="SSF56112">
    <property type="entry name" value="Protein kinase-like (PK-like)"/>
    <property type="match status" value="1"/>
</dbReference>
<feature type="domain" description="Protein kinase" evidence="15">
    <location>
        <begin position="100"/>
        <end position="384"/>
    </location>
</feature>
<evidence type="ECO:0000259" key="15">
    <source>
        <dbReference type="PROSITE" id="PS50011"/>
    </source>
</evidence>
<dbReference type="GO" id="GO:0016020">
    <property type="term" value="C:membrane"/>
    <property type="evidence" value="ECO:0007669"/>
    <property type="project" value="UniProtKB-SubCell"/>
</dbReference>
<dbReference type="GO" id="GO:0005524">
    <property type="term" value="F:ATP binding"/>
    <property type="evidence" value="ECO:0007669"/>
    <property type="project" value="UniProtKB-UniRule"/>
</dbReference>
<evidence type="ECO:0000256" key="10">
    <source>
        <dbReference type="ARBA" id="ARBA00023136"/>
    </source>
</evidence>
<evidence type="ECO:0000256" key="3">
    <source>
        <dbReference type="ARBA" id="ARBA00022679"/>
    </source>
</evidence>
<organism evidence="16">
    <name type="scientific">Fagus sylvatica</name>
    <name type="common">Beechnut</name>
    <dbReference type="NCBI Taxonomy" id="28930"/>
    <lineage>
        <taxon>Eukaryota</taxon>
        <taxon>Viridiplantae</taxon>
        <taxon>Streptophyta</taxon>
        <taxon>Embryophyta</taxon>
        <taxon>Tracheophyta</taxon>
        <taxon>Spermatophyta</taxon>
        <taxon>Magnoliopsida</taxon>
        <taxon>eudicotyledons</taxon>
        <taxon>Gunneridae</taxon>
        <taxon>Pentapetalae</taxon>
        <taxon>rosids</taxon>
        <taxon>fabids</taxon>
        <taxon>Fagales</taxon>
        <taxon>Fagaceae</taxon>
        <taxon>Fagus</taxon>
    </lineage>
</organism>
<dbReference type="InterPro" id="IPR008271">
    <property type="entry name" value="Ser/Thr_kinase_AS"/>
</dbReference>
<dbReference type="Gene3D" id="3.30.200.20">
    <property type="entry name" value="Phosphorylase Kinase, domain 1"/>
    <property type="match status" value="1"/>
</dbReference>
<feature type="binding site" evidence="12">
    <location>
        <position position="128"/>
    </location>
    <ligand>
        <name>ATP</name>
        <dbReference type="ChEBI" id="CHEBI:30616"/>
    </ligand>
</feature>
<evidence type="ECO:0000256" key="9">
    <source>
        <dbReference type="ARBA" id="ARBA00022989"/>
    </source>
</evidence>
<dbReference type="FunFam" id="3.30.200.20:FF:000178">
    <property type="entry name" value="serine/threonine-protein kinase PBS1-like"/>
    <property type="match status" value="1"/>
</dbReference>
<keyword evidence="3" id="KW-0808">Transferase</keyword>
<keyword evidence="6 12" id="KW-0547">Nucleotide-binding</keyword>
<proteinExistence type="inferred from homology"/>
<dbReference type="SMART" id="SM00220">
    <property type="entry name" value="S_TKc"/>
    <property type="match status" value="1"/>
</dbReference>
<name>A0A2N9GDY4_FAGSY</name>
<accession>A0A2N9GDY4</accession>
<dbReference type="InterPro" id="IPR011009">
    <property type="entry name" value="Kinase-like_dom_sf"/>
</dbReference>
<protein>
    <recommendedName>
        <fullName evidence="15">Protein kinase domain-containing protein</fullName>
    </recommendedName>
</protein>
<dbReference type="InterPro" id="IPR017441">
    <property type="entry name" value="Protein_kinase_ATP_BS"/>
</dbReference>
<dbReference type="FunFam" id="1.10.510.10:FF:000590">
    <property type="entry name" value="PR5-like receptor kinase"/>
    <property type="match status" value="1"/>
</dbReference>
<evidence type="ECO:0000256" key="1">
    <source>
        <dbReference type="ARBA" id="ARBA00004479"/>
    </source>
</evidence>
<keyword evidence="10 14" id="KW-0472">Membrane</keyword>
<comment type="similarity">
    <text evidence="13">Belongs to the protein kinase superfamily.</text>
</comment>
<evidence type="ECO:0000313" key="16">
    <source>
        <dbReference type="EMBL" id="SPD00797.1"/>
    </source>
</evidence>
<evidence type="ECO:0000256" key="4">
    <source>
        <dbReference type="ARBA" id="ARBA00022692"/>
    </source>
</evidence>
<evidence type="ECO:0000256" key="5">
    <source>
        <dbReference type="ARBA" id="ARBA00022729"/>
    </source>
</evidence>
<evidence type="ECO:0000256" key="13">
    <source>
        <dbReference type="RuleBase" id="RU000304"/>
    </source>
</evidence>
<feature type="transmembrane region" description="Helical" evidence="14">
    <location>
        <begin position="30"/>
        <end position="59"/>
    </location>
</feature>
<evidence type="ECO:0000256" key="8">
    <source>
        <dbReference type="ARBA" id="ARBA00022840"/>
    </source>
</evidence>
<dbReference type="InterPro" id="IPR000719">
    <property type="entry name" value="Prot_kinase_dom"/>
</dbReference>
<dbReference type="PANTHER" id="PTHR27009">
    <property type="entry name" value="RUST RESISTANCE KINASE LR10-RELATED"/>
    <property type="match status" value="1"/>
</dbReference>
<keyword evidence="9 14" id="KW-1133">Transmembrane helix</keyword>
<keyword evidence="4 14" id="KW-0812">Transmembrane</keyword>
<evidence type="ECO:0000256" key="2">
    <source>
        <dbReference type="ARBA" id="ARBA00022527"/>
    </source>
</evidence>
<evidence type="ECO:0000256" key="12">
    <source>
        <dbReference type="PROSITE-ProRule" id="PRU10141"/>
    </source>
</evidence>
<dbReference type="Gene3D" id="1.10.510.10">
    <property type="entry name" value="Transferase(Phosphotransferase) domain 1"/>
    <property type="match status" value="1"/>
</dbReference>
<dbReference type="PROSITE" id="PS00108">
    <property type="entry name" value="PROTEIN_KINASE_ST"/>
    <property type="match status" value="1"/>
</dbReference>
<gene>
    <name evidence="16" type="ORF">FSB_LOCUS28679</name>
</gene>
<keyword evidence="7" id="KW-0418">Kinase</keyword>
<keyword evidence="5" id="KW-0732">Signal</keyword>
<dbReference type="EMBL" id="OIVN01002122">
    <property type="protein sequence ID" value="SPD00797.1"/>
    <property type="molecule type" value="Genomic_DNA"/>
</dbReference>
<dbReference type="AlphaFoldDB" id="A0A2N9GDY4"/>
<evidence type="ECO:0000256" key="11">
    <source>
        <dbReference type="ARBA" id="ARBA00023180"/>
    </source>
</evidence>
<dbReference type="Pfam" id="PF00069">
    <property type="entry name" value="Pkinase"/>
    <property type="match status" value="1"/>
</dbReference>
<keyword evidence="11" id="KW-0325">Glycoprotein</keyword>
<dbReference type="InterPro" id="IPR045874">
    <property type="entry name" value="LRK10/LRL21-25-like"/>
</dbReference>
<comment type="subcellular location">
    <subcellularLocation>
        <location evidence="1">Membrane</location>
        <topology evidence="1">Single-pass type I membrane protein</topology>
    </subcellularLocation>
</comment>